<evidence type="ECO:0000256" key="2">
    <source>
        <dbReference type="SAM" id="SignalP"/>
    </source>
</evidence>
<dbReference type="PANTHER" id="PTHR43283:SF11">
    <property type="entry name" value="BETA-LACTAMASE-RELATED DOMAIN-CONTAINING PROTEIN"/>
    <property type="match status" value="1"/>
</dbReference>
<dbReference type="InterPro" id="IPR001466">
    <property type="entry name" value="Beta-lactam-related"/>
</dbReference>
<dbReference type="Proteomes" id="UP000582837">
    <property type="component" value="Unassembled WGS sequence"/>
</dbReference>
<dbReference type="InterPro" id="IPR050789">
    <property type="entry name" value="Diverse_Enzym_Activities"/>
</dbReference>
<dbReference type="SUPFAM" id="SSF56601">
    <property type="entry name" value="beta-lactamase/transpeptidase-like"/>
    <property type="match status" value="1"/>
</dbReference>
<feature type="signal peptide" evidence="2">
    <location>
        <begin position="1"/>
        <end position="34"/>
    </location>
</feature>
<dbReference type="EMBL" id="JACHIA010000029">
    <property type="protein sequence ID" value="MBB6073775.1"/>
    <property type="molecule type" value="Genomic_DNA"/>
</dbReference>
<protein>
    <submittedName>
        <fullName evidence="4">CubicO group peptidase (Beta-lactamase class C family)</fullName>
    </submittedName>
</protein>
<accession>A0A841H678</accession>
<dbReference type="RefSeq" id="WP_170035182.1">
    <property type="nucleotide sequence ID" value="NZ_JABDTL010000001.1"/>
</dbReference>
<dbReference type="PROSITE" id="PS51257">
    <property type="entry name" value="PROKAR_LIPOPROTEIN"/>
    <property type="match status" value="1"/>
</dbReference>
<dbReference type="Pfam" id="PF00144">
    <property type="entry name" value="Beta-lactamase"/>
    <property type="match status" value="1"/>
</dbReference>
<evidence type="ECO:0000313" key="5">
    <source>
        <dbReference type="Proteomes" id="UP000582837"/>
    </source>
</evidence>
<proteinExistence type="predicted"/>
<reference evidence="4 5" key="1">
    <citation type="submission" date="2020-08" db="EMBL/GenBank/DDBJ databases">
        <title>Genomic Encyclopedia of Type Strains, Phase IV (KMG-IV): sequencing the most valuable type-strain genomes for metagenomic binning, comparative biology and taxonomic classification.</title>
        <authorList>
            <person name="Goeker M."/>
        </authorList>
    </citation>
    <scope>NUCLEOTIDE SEQUENCE [LARGE SCALE GENOMIC DNA]</scope>
    <source>
        <strain evidence="4 5">DSM 29007</strain>
    </source>
</reference>
<name>A0A841H678_9BACT</name>
<keyword evidence="1" id="KW-0378">Hydrolase</keyword>
<evidence type="ECO:0000256" key="1">
    <source>
        <dbReference type="ARBA" id="ARBA00022801"/>
    </source>
</evidence>
<comment type="caution">
    <text evidence="4">The sequence shown here is derived from an EMBL/GenBank/DDBJ whole genome shotgun (WGS) entry which is preliminary data.</text>
</comment>
<keyword evidence="2" id="KW-0732">Signal</keyword>
<evidence type="ECO:0000259" key="3">
    <source>
        <dbReference type="Pfam" id="PF00144"/>
    </source>
</evidence>
<organism evidence="4 5">
    <name type="scientific">Longimicrobium terrae</name>
    <dbReference type="NCBI Taxonomy" id="1639882"/>
    <lineage>
        <taxon>Bacteria</taxon>
        <taxon>Pseudomonadati</taxon>
        <taxon>Gemmatimonadota</taxon>
        <taxon>Longimicrobiia</taxon>
        <taxon>Longimicrobiales</taxon>
        <taxon>Longimicrobiaceae</taxon>
        <taxon>Longimicrobium</taxon>
    </lineage>
</organism>
<dbReference type="AlphaFoldDB" id="A0A841H678"/>
<evidence type="ECO:0000313" key="4">
    <source>
        <dbReference type="EMBL" id="MBB6073775.1"/>
    </source>
</evidence>
<dbReference type="InterPro" id="IPR012338">
    <property type="entry name" value="Beta-lactam/transpept-like"/>
</dbReference>
<feature type="chain" id="PRO_5032850910" evidence="2">
    <location>
        <begin position="35"/>
        <end position="425"/>
    </location>
</feature>
<dbReference type="Gene3D" id="3.40.710.10">
    <property type="entry name" value="DD-peptidase/beta-lactamase superfamily"/>
    <property type="match status" value="1"/>
</dbReference>
<sequence>MITTRPLLRFSATAMVVCAAAACTPSPVVSPAPAANPRPAATSVLLAARPEAAGFSPKLGATLDSIARAGVADRAAPAIAIAVGRHGRLVHLRGYGAVDWAPGSAAVTDSTLFDMASVTKVVATTTIAMMLEEEGRLDLDRTVASYLPEFSDSAKAGITVRMLLTHRGGLEAGAPLAARFRGREQYLEQINLRPLRSVPGTQTVYSDWDLVLMQLVMERITGQTLDALVRDRVFAPLGMRETGFLPMPSFGRNRIAATEVAADRGGLIWGEVHDPNAWALGGVAGHAGLFSSARDMAVFAQMLLNGGEYGSVRVLRPQTLARWTAPQGAGASRSLGWDTPSGESSAGRFFSPRSFGHTGYTGTSVWIDPERSLFVVVLTTRVNPTAENQKHTALRRAIADAVQAAITDAPLVDWEARRKAAEGAQ</sequence>
<keyword evidence="5" id="KW-1185">Reference proteome</keyword>
<dbReference type="PANTHER" id="PTHR43283">
    <property type="entry name" value="BETA-LACTAMASE-RELATED"/>
    <property type="match status" value="1"/>
</dbReference>
<feature type="domain" description="Beta-lactamase-related" evidence="3">
    <location>
        <begin position="63"/>
        <end position="398"/>
    </location>
</feature>
<dbReference type="GO" id="GO:0016787">
    <property type="term" value="F:hydrolase activity"/>
    <property type="evidence" value="ECO:0007669"/>
    <property type="project" value="UniProtKB-KW"/>
</dbReference>
<gene>
    <name evidence="4" type="ORF">HNQ61_005453</name>
</gene>